<protein>
    <submittedName>
        <fullName evidence="1">Uncharacterized protein</fullName>
    </submittedName>
</protein>
<dbReference type="EMBL" id="JAQGLA010000013">
    <property type="protein sequence ID" value="MDA3626151.1"/>
    <property type="molecule type" value="Genomic_DNA"/>
</dbReference>
<proteinExistence type="predicted"/>
<keyword evidence="2" id="KW-1185">Reference proteome</keyword>
<evidence type="ECO:0000313" key="1">
    <source>
        <dbReference type="EMBL" id="MDA3626151.1"/>
    </source>
</evidence>
<accession>A0ABT4UWR2</accession>
<comment type="caution">
    <text evidence="1">The sequence shown here is derived from an EMBL/GenBank/DDBJ whole genome shotgun (WGS) entry which is preliminary data.</text>
</comment>
<dbReference type="Proteomes" id="UP001210380">
    <property type="component" value="Unassembled WGS sequence"/>
</dbReference>
<reference evidence="1 2" key="1">
    <citation type="submission" date="2022-11" db="EMBL/GenBank/DDBJ databases">
        <title>Draft genome sequence of Saccharopolyspora sp. WRP15-2 isolated from rhizosphere soils of wild rice in Thailand.</title>
        <authorList>
            <person name="Duangmal K."/>
            <person name="Kammanee S."/>
            <person name="Muangham S."/>
        </authorList>
    </citation>
    <scope>NUCLEOTIDE SEQUENCE [LARGE SCALE GENOMIC DNA]</scope>
    <source>
        <strain evidence="1 2">WRP15-2</strain>
    </source>
</reference>
<sequence>MPPEPTIPQLAAEQPALPGLTAAHLVETVPQLDDSGANTADRYDWQAAMATADGLALYLDGLGDDGRLRPDCRDKVLCEWQEDWILFSGENVELVSGKHRDPSAGAYTTVTKLVDDGGLAHLFNRWSAFQETTFCRLVTSGGLAGTGEPKDLLAAADFCRSLQSAGKPVSVNSEHAGIITHLRRTITNYDDGTRQRWTGGGSSPAATEHERDAEVARFLASLTIDEKRIQRDYLSFAAPNMYAQPVLNRVGATGSAIAVWEAVLTVFRARMRARGPLPTGGLPVVLQRRDDSSEIPVETQRTLAARTVTMRDIETTINTALTIPGGYEPVPRMPRTSRLEVKMDVGGCSDNAIERALSLRTDYQDYWRHRESGDPTARVERKQLERLLHRLSDRATESAQPQGAILWRRMQSEIDTLEQEQLPAGIDTDTALGGVCDLAGQCKVWFGPRFDIDAVIASRRTALEAET</sequence>
<gene>
    <name evidence="1" type="ORF">OU415_11950</name>
</gene>
<evidence type="ECO:0000313" key="2">
    <source>
        <dbReference type="Proteomes" id="UP001210380"/>
    </source>
</evidence>
<name>A0ABT4UWR2_9PSEU</name>
<dbReference type="RefSeq" id="WP_270948733.1">
    <property type="nucleotide sequence ID" value="NZ_JAQGLA010000013.1"/>
</dbReference>
<organism evidence="1 2">
    <name type="scientific">Saccharopolyspora oryzae</name>
    <dbReference type="NCBI Taxonomy" id="2997343"/>
    <lineage>
        <taxon>Bacteria</taxon>
        <taxon>Bacillati</taxon>
        <taxon>Actinomycetota</taxon>
        <taxon>Actinomycetes</taxon>
        <taxon>Pseudonocardiales</taxon>
        <taxon>Pseudonocardiaceae</taxon>
        <taxon>Saccharopolyspora</taxon>
    </lineage>
</organism>